<dbReference type="EMBL" id="JACGCM010002207">
    <property type="protein sequence ID" value="KAF6143376.1"/>
    <property type="molecule type" value="Genomic_DNA"/>
</dbReference>
<comment type="caution">
    <text evidence="2">The sequence shown here is derived from an EMBL/GenBank/DDBJ whole genome shotgun (WGS) entry which is preliminary data.</text>
</comment>
<organism evidence="2 3">
    <name type="scientific">Kingdonia uniflora</name>
    <dbReference type="NCBI Taxonomy" id="39325"/>
    <lineage>
        <taxon>Eukaryota</taxon>
        <taxon>Viridiplantae</taxon>
        <taxon>Streptophyta</taxon>
        <taxon>Embryophyta</taxon>
        <taxon>Tracheophyta</taxon>
        <taxon>Spermatophyta</taxon>
        <taxon>Magnoliopsida</taxon>
        <taxon>Ranunculales</taxon>
        <taxon>Circaeasteraceae</taxon>
        <taxon>Kingdonia</taxon>
    </lineage>
</organism>
<evidence type="ECO:0000313" key="3">
    <source>
        <dbReference type="Proteomes" id="UP000541444"/>
    </source>
</evidence>
<name>A0A7J7LL46_9MAGN</name>
<accession>A0A7J7LL46</accession>
<dbReference type="Proteomes" id="UP000541444">
    <property type="component" value="Unassembled WGS sequence"/>
</dbReference>
<keyword evidence="3" id="KW-1185">Reference proteome</keyword>
<feature type="region of interest" description="Disordered" evidence="1">
    <location>
        <begin position="57"/>
        <end position="97"/>
    </location>
</feature>
<sequence length="341" mass="38023">MKPSSSIVLEDPQALTIVRDANENERQSIQMALTDCLSFSLGLVSFMDHTKHSLDSDSAVADTAGNIPSRASSSLRRRGPSRGSKPLPDRKKKKVGVNSWGRRNPTLLHLDYTGKRGSTVGVTKEKRIKKDNCIVSCADMRKVYFKGKCFLMWAWESIVKPRKLITLDISSIGFCFVRLAEGLKTAGTITAIRDWILLVPYLVCIDNGQVVNLYNIIIAKTIANGLKYSLDTRNWGQTNAAECKIEQKAFRANEMEHNKTKPMTGKELAKGNRGNQKLVIQEKQPQDKDLGKKITAAPSKHSYFQESMEASSTTSPLIYFPGILRPSTHLQQHKNIGETVE</sequence>
<protein>
    <submittedName>
        <fullName evidence="2">Uncharacterized protein</fullName>
    </submittedName>
</protein>
<reference evidence="2 3" key="1">
    <citation type="journal article" date="2020" name="IScience">
        <title>Genome Sequencing of the Endangered Kingdonia uniflora (Circaeasteraceae, Ranunculales) Reveals Potential Mechanisms of Evolutionary Specialization.</title>
        <authorList>
            <person name="Sun Y."/>
            <person name="Deng T."/>
            <person name="Zhang A."/>
            <person name="Moore M.J."/>
            <person name="Landis J.B."/>
            <person name="Lin N."/>
            <person name="Zhang H."/>
            <person name="Zhang X."/>
            <person name="Huang J."/>
            <person name="Zhang X."/>
            <person name="Sun H."/>
            <person name="Wang H."/>
        </authorList>
    </citation>
    <scope>NUCLEOTIDE SEQUENCE [LARGE SCALE GENOMIC DNA]</scope>
    <source>
        <strain evidence="2">TB1705</strain>
        <tissue evidence="2">Leaf</tissue>
    </source>
</reference>
<dbReference type="AlphaFoldDB" id="A0A7J7LL46"/>
<evidence type="ECO:0000313" key="2">
    <source>
        <dbReference type="EMBL" id="KAF6143376.1"/>
    </source>
</evidence>
<evidence type="ECO:0000256" key="1">
    <source>
        <dbReference type="SAM" id="MobiDB-lite"/>
    </source>
</evidence>
<gene>
    <name evidence="2" type="ORF">GIB67_001320</name>
</gene>
<proteinExistence type="predicted"/>